<reference evidence="1" key="2">
    <citation type="journal article" date="2015" name="Data Brief">
        <title>Shoot transcriptome of the giant reed, Arundo donax.</title>
        <authorList>
            <person name="Barrero R.A."/>
            <person name="Guerrero F.D."/>
            <person name="Moolhuijzen P."/>
            <person name="Goolsby J.A."/>
            <person name="Tidwell J."/>
            <person name="Bellgard S.E."/>
            <person name="Bellgard M.I."/>
        </authorList>
    </citation>
    <scope>NUCLEOTIDE SEQUENCE</scope>
    <source>
        <tissue evidence="1">Shoot tissue taken approximately 20 cm above the soil surface</tissue>
    </source>
</reference>
<sequence length="25" mass="3081">MLTQVVLWSIFLKRAYLSLDCMHRR</sequence>
<proteinExistence type="predicted"/>
<accession>A0A0A9AZ68</accession>
<name>A0A0A9AZ68_ARUDO</name>
<dbReference type="AlphaFoldDB" id="A0A0A9AZ68"/>
<organism evidence="1">
    <name type="scientific">Arundo donax</name>
    <name type="common">Giant reed</name>
    <name type="synonym">Donax arundinaceus</name>
    <dbReference type="NCBI Taxonomy" id="35708"/>
    <lineage>
        <taxon>Eukaryota</taxon>
        <taxon>Viridiplantae</taxon>
        <taxon>Streptophyta</taxon>
        <taxon>Embryophyta</taxon>
        <taxon>Tracheophyta</taxon>
        <taxon>Spermatophyta</taxon>
        <taxon>Magnoliopsida</taxon>
        <taxon>Liliopsida</taxon>
        <taxon>Poales</taxon>
        <taxon>Poaceae</taxon>
        <taxon>PACMAD clade</taxon>
        <taxon>Arundinoideae</taxon>
        <taxon>Arundineae</taxon>
        <taxon>Arundo</taxon>
    </lineage>
</organism>
<protein>
    <submittedName>
        <fullName evidence="1">Uncharacterized protein</fullName>
    </submittedName>
</protein>
<dbReference type="EMBL" id="GBRH01241469">
    <property type="protein sequence ID" value="JAD56426.1"/>
    <property type="molecule type" value="Transcribed_RNA"/>
</dbReference>
<reference evidence="1" key="1">
    <citation type="submission" date="2014-09" db="EMBL/GenBank/DDBJ databases">
        <authorList>
            <person name="Magalhaes I.L.F."/>
            <person name="Oliveira U."/>
            <person name="Santos F.R."/>
            <person name="Vidigal T.H.D.A."/>
            <person name="Brescovit A.D."/>
            <person name="Santos A.J."/>
        </authorList>
    </citation>
    <scope>NUCLEOTIDE SEQUENCE</scope>
    <source>
        <tissue evidence="1">Shoot tissue taken approximately 20 cm above the soil surface</tissue>
    </source>
</reference>
<evidence type="ECO:0000313" key="1">
    <source>
        <dbReference type="EMBL" id="JAD56426.1"/>
    </source>
</evidence>